<keyword evidence="2" id="KW-0472">Membrane</keyword>
<dbReference type="Proteomes" id="UP000268162">
    <property type="component" value="Unassembled WGS sequence"/>
</dbReference>
<feature type="transmembrane region" description="Helical" evidence="2">
    <location>
        <begin position="155"/>
        <end position="175"/>
    </location>
</feature>
<organism evidence="3 4">
    <name type="scientific">Dimargaris cristalligena</name>
    <dbReference type="NCBI Taxonomy" id="215637"/>
    <lineage>
        <taxon>Eukaryota</taxon>
        <taxon>Fungi</taxon>
        <taxon>Fungi incertae sedis</taxon>
        <taxon>Zoopagomycota</taxon>
        <taxon>Kickxellomycotina</taxon>
        <taxon>Dimargaritomycetes</taxon>
        <taxon>Dimargaritales</taxon>
        <taxon>Dimargaritaceae</taxon>
        <taxon>Dimargaris</taxon>
    </lineage>
</organism>
<reference evidence="4" key="1">
    <citation type="journal article" date="2018" name="Nat. Microbiol.">
        <title>Leveraging single-cell genomics to expand the fungal tree of life.</title>
        <authorList>
            <person name="Ahrendt S.R."/>
            <person name="Quandt C.A."/>
            <person name="Ciobanu D."/>
            <person name="Clum A."/>
            <person name="Salamov A."/>
            <person name="Andreopoulos B."/>
            <person name="Cheng J.F."/>
            <person name="Woyke T."/>
            <person name="Pelin A."/>
            <person name="Henrissat B."/>
            <person name="Reynolds N.K."/>
            <person name="Benny G.L."/>
            <person name="Smith M.E."/>
            <person name="James T.Y."/>
            <person name="Grigoriev I.V."/>
        </authorList>
    </citation>
    <scope>NUCLEOTIDE SEQUENCE [LARGE SCALE GENOMIC DNA]</scope>
    <source>
        <strain evidence="4">RSA 468</strain>
    </source>
</reference>
<gene>
    <name evidence="3" type="ORF">BJ085DRAFT_33267</name>
</gene>
<evidence type="ECO:0000313" key="3">
    <source>
        <dbReference type="EMBL" id="RKP34633.1"/>
    </source>
</evidence>
<protein>
    <submittedName>
        <fullName evidence="3">Uncharacterized protein</fullName>
    </submittedName>
</protein>
<feature type="compositionally biased region" description="Basic residues" evidence="1">
    <location>
        <begin position="142"/>
        <end position="151"/>
    </location>
</feature>
<feature type="region of interest" description="Disordered" evidence="1">
    <location>
        <begin position="1"/>
        <end position="64"/>
    </location>
</feature>
<proteinExistence type="predicted"/>
<sequence length="189" mass="20540">MPSKPLGKRSAHFAPIGSESDGNLASYTLPGEGADPLDSLPPNAKPDYSRHHPSNSEPTPTTLAGVETDADTEAQLGYFDLLPSGASQSYGRRNNNRHGSQVDYSIDMGDDDADSHLSCEGLEEYAPMAPPTPRASVDLKRRPSRTHGRTPRRNLWLGSMALGVCIFTFTCQTAVPKLAKFWNAHHFGY</sequence>
<dbReference type="AlphaFoldDB" id="A0A4P9ZMZ7"/>
<name>A0A4P9ZMZ7_9FUNG</name>
<accession>A0A4P9ZMZ7</accession>
<keyword evidence="2" id="KW-0812">Transmembrane</keyword>
<keyword evidence="2" id="KW-1133">Transmembrane helix</keyword>
<evidence type="ECO:0000256" key="2">
    <source>
        <dbReference type="SAM" id="Phobius"/>
    </source>
</evidence>
<feature type="region of interest" description="Disordered" evidence="1">
    <location>
        <begin position="128"/>
        <end position="151"/>
    </location>
</feature>
<dbReference type="EMBL" id="ML003125">
    <property type="protein sequence ID" value="RKP34633.1"/>
    <property type="molecule type" value="Genomic_DNA"/>
</dbReference>
<keyword evidence="4" id="KW-1185">Reference proteome</keyword>
<evidence type="ECO:0000313" key="4">
    <source>
        <dbReference type="Proteomes" id="UP000268162"/>
    </source>
</evidence>
<evidence type="ECO:0000256" key="1">
    <source>
        <dbReference type="SAM" id="MobiDB-lite"/>
    </source>
</evidence>
<feature type="compositionally biased region" description="Basic residues" evidence="1">
    <location>
        <begin position="1"/>
        <end position="11"/>
    </location>
</feature>